<evidence type="ECO:0000313" key="2">
    <source>
        <dbReference type="EMBL" id="TCP19770.1"/>
    </source>
</evidence>
<dbReference type="Proteomes" id="UP000295733">
    <property type="component" value="Unassembled WGS sequence"/>
</dbReference>
<reference evidence="2 3" key="1">
    <citation type="submission" date="2019-03" db="EMBL/GenBank/DDBJ databases">
        <title>Genomic Encyclopedia of Type Strains, Phase IV (KMG-IV): sequencing the most valuable type-strain genomes for metagenomic binning, comparative biology and taxonomic classification.</title>
        <authorList>
            <person name="Goeker M."/>
        </authorList>
    </citation>
    <scope>NUCLEOTIDE SEQUENCE [LARGE SCALE GENOMIC DNA]</scope>
    <source>
        <strain evidence="2 3">DSM 2781</strain>
    </source>
</reference>
<evidence type="ECO:0000313" key="3">
    <source>
        <dbReference type="Proteomes" id="UP000295733"/>
    </source>
</evidence>
<dbReference type="SMART" id="SM01040">
    <property type="entry name" value="Bro-N"/>
    <property type="match status" value="1"/>
</dbReference>
<dbReference type="PANTHER" id="PTHR36180:SF2">
    <property type="entry name" value="BRO FAMILY PROTEIN"/>
    <property type="match status" value="1"/>
</dbReference>
<sequence length="157" mass="17542">MSNVNTFFFNSSTIRVVTIEGQPWFVAADVCRVLGIGNTTNAVRPLHDDEKRLHRIKGMRGSAPTVVNESGLYKLILRSDKPAARAFQDWVTRDVLPAIRKDGGYIMGEEKVSTGEMSEDELILKAVEVFQSKVAQGKQLRQQFARNRACSGLEAWT</sequence>
<evidence type="ECO:0000259" key="1">
    <source>
        <dbReference type="PROSITE" id="PS51750"/>
    </source>
</evidence>
<feature type="domain" description="Bro-N" evidence="1">
    <location>
        <begin position="1"/>
        <end position="103"/>
    </location>
</feature>
<dbReference type="PANTHER" id="PTHR36180">
    <property type="entry name" value="DNA-BINDING PROTEIN-RELATED-RELATED"/>
    <property type="match status" value="1"/>
</dbReference>
<dbReference type="PROSITE" id="PS51750">
    <property type="entry name" value="BRO_N"/>
    <property type="match status" value="1"/>
</dbReference>
<keyword evidence="3" id="KW-1185">Reference proteome</keyword>
<gene>
    <name evidence="2" type="ORF">EV656_1255</name>
</gene>
<organism evidence="2 3">
    <name type="scientific">Rhodovulum adriaticum</name>
    <name type="common">Rhodopseudomonas adriatica</name>
    <dbReference type="NCBI Taxonomy" id="35804"/>
    <lineage>
        <taxon>Bacteria</taxon>
        <taxon>Pseudomonadati</taxon>
        <taxon>Pseudomonadota</taxon>
        <taxon>Alphaproteobacteria</taxon>
        <taxon>Rhodobacterales</taxon>
        <taxon>Paracoccaceae</taxon>
        <taxon>Rhodovulum</taxon>
    </lineage>
</organism>
<dbReference type="AlphaFoldDB" id="A0A4R2NEW3"/>
<accession>A0A4R2NEW3</accession>
<protein>
    <submittedName>
        <fullName evidence="2">Prophage antirepressor-like protein</fullName>
    </submittedName>
</protein>
<name>A0A4R2NEW3_RHOAD</name>
<dbReference type="EMBL" id="SLXL01000025">
    <property type="protein sequence ID" value="TCP19770.1"/>
    <property type="molecule type" value="Genomic_DNA"/>
</dbReference>
<proteinExistence type="predicted"/>
<dbReference type="RefSeq" id="WP_132605829.1">
    <property type="nucleotide sequence ID" value="NZ_NRRP01000067.1"/>
</dbReference>
<dbReference type="OrthoDB" id="9808959at2"/>
<dbReference type="Pfam" id="PF02498">
    <property type="entry name" value="Bro-N"/>
    <property type="match status" value="1"/>
</dbReference>
<dbReference type="InterPro" id="IPR003497">
    <property type="entry name" value="BRO_N_domain"/>
</dbReference>
<comment type="caution">
    <text evidence="2">The sequence shown here is derived from an EMBL/GenBank/DDBJ whole genome shotgun (WGS) entry which is preliminary data.</text>
</comment>